<feature type="compositionally biased region" description="Low complexity" evidence="2">
    <location>
        <begin position="445"/>
        <end position="463"/>
    </location>
</feature>
<dbReference type="PROSITE" id="PS50088">
    <property type="entry name" value="ANK_REPEAT"/>
    <property type="match status" value="4"/>
</dbReference>
<feature type="compositionally biased region" description="Low complexity" evidence="2">
    <location>
        <begin position="312"/>
        <end position="322"/>
    </location>
</feature>
<feature type="repeat" description="ANK" evidence="1">
    <location>
        <begin position="76"/>
        <end position="108"/>
    </location>
</feature>
<dbReference type="InterPro" id="IPR002110">
    <property type="entry name" value="Ankyrin_rpt"/>
</dbReference>
<feature type="repeat" description="ANK" evidence="1">
    <location>
        <begin position="109"/>
        <end position="141"/>
    </location>
</feature>
<dbReference type="AlphaFoldDB" id="A0A7N4PVS1"/>
<dbReference type="PANTHER" id="PTHR24147:SF53">
    <property type="entry name" value="ANKYRIN REPEAT DOMAIN 26"/>
    <property type="match status" value="1"/>
</dbReference>
<feature type="region of interest" description="Disordered" evidence="2">
    <location>
        <begin position="306"/>
        <end position="337"/>
    </location>
</feature>
<organism evidence="3 4">
    <name type="scientific">Sarcophilus harrisii</name>
    <name type="common">Tasmanian devil</name>
    <name type="synonym">Sarcophilus laniarius</name>
    <dbReference type="NCBI Taxonomy" id="9305"/>
    <lineage>
        <taxon>Eukaryota</taxon>
        <taxon>Metazoa</taxon>
        <taxon>Chordata</taxon>
        <taxon>Craniata</taxon>
        <taxon>Vertebrata</taxon>
        <taxon>Euteleostomi</taxon>
        <taxon>Mammalia</taxon>
        <taxon>Metatheria</taxon>
        <taxon>Dasyuromorphia</taxon>
        <taxon>Dasyuridae</taxon>
        <taxon>Sarcophilus</taxon>
    </lineage>
</organism>
<evidence type="ECO:0000313" key="4">
    <source>
        <dbReference type="Proteomes" id="UP000007648"/>
    </source>
</evidence>
<feature type="region of interest" description="Disordered" evidence="2">
    <location>
        <begin position="359"/>
        <end position="409"/>
    </location>
</feature>
<accession>A0A7N4PVS1</accession>
<dbReference type="Pfam" id="PF13857">
    <property type="entry name" value="Ank_5"/>
    <property type="match status" value="1"/>
</dbReference>
<dbReference type="Proteomes" id="UP000007648">
    <property type="component" value="Unassembled WGS sequence"/>
</dbReference>
<dbReference type="InParanoid" id="A0A7N4PVS1"/>
<evidence type="ECO:0000256" key="2">
    <source>
        <dbReference type="SAM" id="MobiDB-lite"/>
    </source>
</evidence>
<name>A0A7N4PVS1_SARHA</name>
<dbReference type="PROSITE" id="PS50297">
    <property type="entry name" value="ANK_REP_REGION"/>
    <property type="match status" value="4"/>
</dbReference>
<dbReference type="Pfam" id="PF12796">
    <property type="entry name" value="Ank_2"/>
    <property type="match status" value="1"/>
</dbReference>
<feature type="compositionally biased region" description="Basic and acidic residues" evidence="2">
    <location>
        <begin position="500"/>
        <end position="513"/>
    </location>
</feature>
<reference evidence="3" key="2">
    <citation type="submission" date="2025-08" db="UniProtKB">
        <authorList>
            <consortium name="Ensembl"/>
        </authorList>
    </citation>
    <scope>IDENTIFICATION</scope>
</reference>
<feature type="region of interest" description="Disordered" evidence="2">
    <location>
        <begin position="430"/>
        <end position="469"/>
    </location>
</feature>
<keyword evidence="1" id="KW-0040">ANK repeat</keyword>
<feature type="compositionally biased region" description="Basic and acidic residues" evidence="2">
    <location>
        <begin position="433"/>
        <end position="444"/>
    </location>
</feature>
<reference evidence="3 4" key="1">
    <citation type="journal article" date="2011" name="Proc. Natl. Acad. Sci. U.S.A.">
        <title>Genetic diversity and population structure of the endangered marsupial Sarcophilus harrisii (Tasmanian devil).</title>
        <authorList>
            <person name="Miller W."/>
            <person name="Hayes V.M."/>
            <person name="Ratan A."/>
            <person name="Petersen D.C."/>
            <person name="Wittekindt N.E."/>
            <person name="Miller J."/>
            <person name="Walenz B."/>
            <person name="Knight J."/>
            <person name="Qi J."/>
            <person name="Zhao F."/>
            <person name="Wang Q."/>
            <person name="Bedoya-Reina O.C."/>
            <person name="Katiyar N."/>
            <person name="Tomsho L.P."/>
            <person name="Kasson L.M."/>
            <person name="Hardie R.A."/>
            <person name="Woodbridge P."/>
            <person name="Tindall E.A."/>
            <person name="Bertelsen M.F."/>
            <person name="Dixon D."/>
            <person name="Pyecroft S."/>
            <person name="Helgen K.M."/>
            <person name="Lesk A.M."/>
            <person name="Pringle T.H."/>
            <person name="Patterson N."/>
            <person name="Zhang Y."/>
            <person name="Kreiss A."/>
            <person name="Woods G.M."/>
            <person name="Jones M.E."/>
            <person name="Schuster S.C."/>
        </authorList>
    </citation>
    <scope>NUCLEOTIDE SEQUENCE [LARGE SCALE GENOMIC DNA]</scope>
</reference>
<keyword evidence="4" id="KW-1185">Reference proteome</keyword>
<feature type="repeat" description="ANK" evidence="1">
    <location>
        <begin position="208"/>
        <end position="240"/>
    </location>
</feature>
<dbReference type="InterPro" id="IPR036770">
    <property type="entry name" value="Ankyrin_rpt-contain_sf"/>
</dbReference>
<dbReference type="Ensembl" id="ENSSHAT00000046363.1">
    <property type="protein sequence ID" value="ENSSHAP00000042771.1"/>
    <property type="gene ID" value="ENSSHAG00000029617.1"/>
</dbReference>
<sequence length="701" mass="78087">MKKIFNFGKKKGQSTSRPFNKVPSYFGVQTPYPTEGYQIRSKDLGKIHKAALLGDVAKVQQLLQLGKSTVNELDKMKRTPLHLACANGYTDLVSLLLEKKCELNLLDDDNRTPLMKAIECQQEECATILLEHGADPNLRDKDNNTILHYVACGRTKFMAEILVKYKVDIEAKNKEGLTPLLLSITSMNTELADFLLKNGANVNVLDSYKRTPLMIAVSMESLGLVTLLLQNNADYTLRDESGWTAYTYAEQYGYPLHIYHKQIEKQEEYIEQQKKQFEKEKLCPPQISCSEKPSDTEFALGASSLDKKAEGSAANNSVSSVSDKPGPDDHLPSADDELDFDMKHSHENLPGISAKQIVVSTDQSSKDSDSLGQHEAEGSSTSDSLSSVSDKPGSDDHLSSSDNELDFDMKHSHENLLEISAKRIVVSTNQNTKDSDSLGQHEAEGSSTSDSVSSVSDKPGSGDHLSSTDDELDFDMKHCHEKLLEISAKRIVVSTNQNTKDSDSLGQHEDHTGRNPTAKPILSSCEIKDAFTNQEEGVKEIKTKLDVIEEFDLTDTDSIEELYLIDTDGVDELKQNLEYKGSSVRIQENFDKRDQEQRSHENLLEISARRVLVSTNQNIKDSISLGQYEGHLRRNANGKPIQPTLQMKDSFTNQEVGKGDTLKWDSTSTFQIKESHKSSIDMKLQSDFPGKSLPRSQNQLP</sequence>
<reference evidence="3" key="3">
    <citation type="submission" date="2025-09" db="UniProtKB">
        <authorList>
            <consortium name="Ensembl"/>
        </authorList>
    </citation>
    <scope>IDENTIFICATION</scope>
</reference>
<protein>
    <submittedName>
        <fullName evidence="3">Uncharacterized protein</fullName>
    </submittedName>
</protein>
<feature type="repeat" description="ANK" evidence="1">
    <location>
        <begin position="175"/>
        <end position="207"/>
    </location>
</feature>
<dbReference type="SUPFAM" id="SSF48403">
    <property type="entry name" value="Ankyrin repeat"/>
    <property type="match status" value="1"/>
</dbReference>
<feature type="compositionally biased region" description="Low complexity" evidence="2">
    <location>
        <begin position="379"/>
        <end position="391"/>
    </location>
</feature>
<feature type="compositionally biased region" description="Basic and acidic residues" evidence="2">
    <location>
        <begin position="364"/>
        <end position="377"/>
    </location>
</feature>
<dbReference type="GeneTree" id="ENSGT00940000161777"/>
<dbReference type="PANTHER" id="PTHR24147">
    <property type="entry name" value="ANKYRIN REPEAT DOMAIN 36-RELATED"/>
    <property type="match status" value="1"/>
</dbReference>
<dbReference type="Gene3D" id="1.25.40.20">
    <property type="entry name" value="Ankyrin repeat-containing domain"/>
    <property type="match status" value="1"/>
</dbReference>
<gene>
    <name evidence="3" type="primary">LOC111721221</name>
</gene>
<evidence type="ECO:0000313" key="3">
    <source>
        <dbReference type="Ensembl" id="ENSSHAP00000042771.1"/>
    </source>
</evidence>
<dbReference type="PRINTS" id="PR01415">
    <property type="entry name" value="ANKYRIN"/>
</dbReference>
<feature type="region of interest" description="Disordered" evidence="2">
    <location>
        <begin position="675"/>
        <end position="701"/>
    </location>
</feature>
<dbReference type="InterPro" id="IPR050657">
    <property type="entry name" value="Ankyrin_repeat_domain"/>
</dbReference>
<proteinExistence type="predicted"/>
<evidence type="ECO:0000256" key="1">
    <source>
        <dbReference type="PROSITE-ProRule" id="PRU00023"/>
    </source>
</evidence>
<dbReference type="SMART" id="SM00248">
    <property type="entry name" value="ANK"/>
    <property type="match status" value="5"/>
</dbReference>
<feature type="region of interest" description="Disordered" evidence="2">
    <location>
        <begin position="495"/>
        <end position="520"/>
    </location>
</feature>